<dbReference type="SUPFAM" id="SSF52058">
    <property type="entry name" value="L domain-like"/>
    <property type="match status" value="1"/>
</dbReference>
<dbReference type="NCBIfam" id="TIGR02167">
    <property type="entry name" value="Liste_lipo_26"/>
    <property type="match status" value="2"/>
</dbReference>
<dbReference type="PANTHER" id="PTHR24373">
    <property type="entry name" value="SLIT RELATED LEUCINE-RICH REPEAT NEURONAL PROTEIN"/>
    <property type="match status" value="1"/>
</dbReference>
<evidence type="ECO:0000256" key="4">
    <source>
        <dbReference type="ARBA" id="ARBA00022737"/>
    </source>
</evidence>
<keyword evidence="3 8" id="KW-0732">Signal</keyword>
<evidence type="ECO:0000256" key="2">
    <source>
        <dbReference type="ARBA" id="ARBA00022525"/>
    </source>
</evidence>
<evidence type="ECO:0000313" key="10">
    <source>
        <dbReference type="EMBL" id="EOL42801.1"/>
    </source>
</evidence>
<name>R3W5C2_9ENTE</name>
<organism evidence="10 11">
    <name type="scientific">Enterococcus caccae ATCC BAA-1240</name>
    <dbReference type="NCBI Taxonomy" id="1158612"/>
    <lineage>
        <taxon>Bacteria</taxon>
        <taxon>Bacillati</taxon>
        <taxon>Bacillota</taxon>
        <taxon>Bacilli</taxon>
        <taxon>Lactobacillales</taxon>
        <taxon>Enterococcaceae</taxon>
        <taxon>Enterococcus</taxon>
    </lineage>
</organism>
<evidence type="ECO:0000256" key="5">
    <source>
        <dbReference type="ARBA" id="ARBA00023088"/>
    </source>
</evidence>
<evidence type="ECO:0000256" key="8">
    <source>
        <dbReference type="SAM" id="SignalP"/>
    </source>
</evidence>
<keyword evidence="11" id="KW-1185">Reference proteome</keyword>
<dbReference type="InterPro" id="IPR009459">
    <property type="entry name" value="MucBP_dom"/>
</dbReference>
<dbReference type="PATRIC" id="fig|1158612.3.peg.3180"/>
<feature type="chain" id="PRO_5004370049" evidence="8">
    <location>
        <begin position="25"/>
        <end position="734"/>
    </location>
</feature>
<keyword evidence="5" id="KW-0572">Peptidoglycan-anchor</keyword>
<keyword evidence="1" id="KW-0134">Cell wall</keyword>
<evidence type="ECO:0000256" key="3">
    <source>
        <dbReference type="ARBA" id="ARBA00022729"/>
    </source>
</evidence>
<evidence type="ECO:0000313" key="11">
    <source>
        <dbReference type="Proteomes" id="UP000013840"/>
    </source>
</evidence>
<dbReference type="Pfam" id="PF00746">
    <property type="entry name" value="Gram_pos_anchor"/>
    <property type="match status" value="1"/>
</dbReference>
<feature type="domain" description="Gram-positive cocci surface proteins LPxTG" evidence="9">
    <location>
        <begin position="698"/>
        <end position="734"/>
    </location>
</feature>
<dbReference type="InterPro" id="IPR011889">
    <property type="entry name" value="Liste_lipo_26"/>
</dbReference>
<dbReference type="Gene3D" id="3.80.10.10">
    <property type="entry name" value="Ribonuclease Inhibitor"/>
    <property type="match status" value="1"/>
</dbReference>
<dbReference type="OrthoDB" id="2195299at2"/>
<keyword evidence="7" id="KW-0472">Membrane</keyword>
<keyword evidence="7" id="KW-0812">Transmembrane</keyword>
<protein>
    <submittedName>
        <fullName evidence="10">Bacterial surface protein 26-residue</fullName>
    </submittedName>
</protein>
<dbReference type="InterPro" id="IPR005046">
    <property type="entry name" value="DUF285"/>
</dbReference>
<evidence type="ECO:0000256" key="7">
    <source>
        <dbReference type="SAM" id="Phobius"/>
    </source>
</evidence>
<dbReference type="PROSITE" id="PS50847">
    <property type="entry name" value="GRAM_POS_ANCHORING"/>
    <property type="match status" value="1"/>
</dbReference>
<reference evidence="10 11" key="1">
    <citation type="submission" date="2013-02" db="EMBL/GenBank/DDBJ databases">
        <title>The Genome Sequence of Enterococcus caccae BAA-1240.</title>
        <authorList>
            <consortium name="The Broad Institute Genome Sequencing Platform"/>
            <consortium name="The Broad Institute Genome Sequencing Center for Infectious Disease"/>
            <person name="Earl A.M."/>
            <person name="Gilmore M.S."/>
            <person name="Lebreton F."/>
            <person name="Walker B."/>
            <person name="Young S.K."/>
            <person name="Zeng Q."/>
            <person name="Gargeya S."/>
            <person name="Fitzgerald M."/>
            <person name="Haas B."/>
            <person name="Abouelleil A."/>
            <person name="Alvarado L."/>
            <person name="Arachchi H.M."/>
            <person name="Berlin A.M."/>
            <person name="Chapman S.B."/>
            <person name="Dewar J."/>
            <person name="Goldberg J."/>
            <person name="Griggs A."/>
            <person name="Gujja S."/>
            <person name="Hansen M."/>
            <person name="Howarth C."/>
            <person name="Imamovic A."/>
            <person name="Larimer J."/>
            <person name="McCowan C."/>
            <person name="Murphy C."/>
            <person name="Neiman D."/>
            <person name="Pearson M."/>
            <person name="Priest M."/>
            <person name="Roberts A."/>
            <person name="Saif S."/>
            <person name="Shea T."/>
            <person name="Sisk P."/>
            <person name="Sykes S."/>
            <person name="Wortman J."/>
            <person name="Nusbaum C."/>
            <person name="Birren B."/>
        </authorList>
    </citation>
    <scope>NUCLEOTIDE SEQUENCE [LARGE SCALE GENOMIC DNA]</scope>
    <source>
        <strain evidence="10 11">ATCC BAA-1240</strain>
    </source>
</reference>
<dbReference type="eggNOG" id="COG4932">
    <property type="taxonomic scope" value="Bacteria"/>
</dbReference>
<dbReference type="PANTHER" id="PTHR24373:SF275">
    <property type="entry name" value="TIR DOMAIN-CONTAINING PROTEIN"/>
    <property type="match status" value="1"/>
</dbReference>
<dbReference type="Proteomes" id="UP000013840">
    <property type="component" value="Unassembled WGS sequence"/>
</dbReference>
<proteinExistence type="predicted"/>
<feature type="signal peptide" evidence="8">
    <location>
        <begin position="1"/>
        <end position="24"/>
    </location>
</feature>
<feature type="region of interest" description="Disordered" evidence="6">
    <location>
        <begin position="32"/>
        <end position="67"/>
    </location>
</feature>
<dbReference type="InterPro" id="IPR050328">
    <property type="entry name" value="Dev_Immune_Receptor"/>
</dbReference>
<gene>
    <name evidence="10" type="ORF">UC7_03209</name>
</gene>
<dbReference type="Pfam" id="PF03382">
    <property type="entry name" value="DUF285"/>
    <property type="match status" value="1"/>
</dbReference>
<evidence type="ECO:0000256" key="1">
    <source>
        <dbReference type="ARBA" id="ARBA00022512"/>
    </source>
</evidence>
<comment type="caution">
    <text evidence="10">The sequence shown here is derived from an EMBL/GenBank/DDBJ whole genome shotgun (WGS) entry which is preliminary data.</text>
</comment>
<accession>R3W5C2</accession>
<evidence type="ECO:0000256" key="6">
    <source>
        <dbReference type="SAM" id="MobiDB-lite"/>
    </source>
</evidence>
<feature type="compositionally biased region" description="Low complexity" evidence="6">
    <location>
        <begin position="48"/>
        <end position="65"/>
    </location>
</feature>
<dbReference type="eggNOG" id="COG4886">
    <property type="taxonomic scope" value="Bacteria"/>
</dbReference>
<dbReference type="STRING" id="317735.RU98_GL000384"/>
<keyword evidence="2" id="KW-0964">Secreted</keyword>
<sequence length="734" mass="80930">MKKISLTLLFTLLISICQPSFILAETIDSSTPKISNDSKEAIEDSSEEAIVSDSSESSETIKSTELSNSQDKTGFTVLQDTSAREVSAFDVSTTDIATGTFGTSDWSIDDTGVLHIQQGEFDDTPEVGAFRQSPWFDYRNSINKIVFEGPVVASAIMERLFESLSNVTEIENISYLDTSNAINMERTFADCTSLVSLDLTSWNTSKVQDIFSIFNGCVNMENLDVSTWDTQSITAITYAFASMTKLKALNLSNWKLSPMNSAQGVFMEDSSLESLDLSGFDMTKLDSNNAYSTSRFFQDATALKELTLSSSFRFIGRSSLPNPELPMIPANDTYTGMWQNIGEGTRNNPKGTDIWTSQELMSNFDLAPRNDTYVWQPVTRAAADVTVIYLDETGEEIHMAQPISGNIGDSYDATIPAYKLEIDGYTLDESRLPENAKGTLSETAQTVVYNYTKNPVKAADVTVTYVDETGVEIHVAQPISGNVGETYDATSAEYKLVIDGYTLDESNLPENAKGTLSETAQTVVYNYTKNPVKAADVTVTYVDETGAEIHAAQRISGNIGETYDATIPAYKLTIEGYTLDESKLPEHMTGVLSDKPITVKYVYKKNPAKAGTITIIYVDETGKNIHGPKTISGDIGTHYDVSTPNYKLAIDGYTLDENKLPKNTKGTFEKQNHTVTYVYRQNKEIKNNQNDKKLKEQLPLAGESNKKSLMLMGGGLIVLCGVLYLLKKRNQKNR</sequence>
<dbReference type="AlphaFoldDB" id="R3W5C2"/>
<dbReference type="InterPro" id="IPR032675">
    <property type="entry name" value="LRR_dom_sf"/>
</dbReference>
<dbReference type="RefSeq" id="WP_010773283.1">
    <property type="nucleotide sequence ID" value="NZ_KB946335.1"/>
</dbReference>
<evidence type="ECO:0000259" key="9">
    <source>
        <dbReference type="PROSITE" id="PS50847"/>
    </source>
</evidence>
<dbReference type="InterPro" id="IPR019931">
    <property type="entry name" value="LPXTG_anchor"/>
</dbReference>
<dbReference type="Pfam" id="PF06458">
    <property type="entry name" value="MucBP"/>
    <property type="match status" value="4"/>
</dbReference>
<keyword evidence="7" id="KW-1133">Transmembrane helix</keyword>
<dbReference type="Gene3D" id="3.10.20.320">
    <property type="entry name" value="Putative peptidoglycan bound protein (lpxtg motif)"/>
    <property type="match status" value="4"/>
</dbReference>
<dbReference type="NCBIfam" id="TIGR01167">
    <property type="entry name" value="LPXTG_anchor"/>
    <property type="match status" value="1"/>
</dbReference>
<feature type="transmembrane region" description="Helical" evidence="7">
    <location>
        <begin position="709"/>
        <end position="726"/>
    </location>
</feature>
<dbReference type="EMBL" id="AJAU01000024">
    <property type="protein sequence ID" value="EOL42801.1"/>
    <property type="molecule type" value="Genomic_DNA"/>
</dbReference>
<keyword evidence="4" id="KW-0677">Repeat</keyword>